<evidence type="ECO:0008006" key="3">
    <source>
        <dbReference type="Google" id="ProtNLM"/>
    </source>
</evidence>
<evidence type="ECO:0000313" key="2">
    <source>
        <dbReference type="Proteomes" id="UP001171916"/>
    </source>
</evidence>
<sequence length="484" mass="54141">MKAYFYFFISVFFGLNTLLTPTILYAQDTHHWSQQFGTRAALLGGAVLTDTLDNAGVYYNPGNLAFLDTSSISINANLYGLENITIENALGEREDFRGLQFNTIPLLISGTIRNKSPWNLSYALITPVSFQFNGVARLERDFDLIDDQESPGLEELVSETSLTTSVQETTVILGIGRKIKPNLGFGISLLNTYRSVNFNYRFNAKTFSNTENEFLVSRAQNEIVNYWALRTALKIGLNYQKEGWGLAAAVQSPGIDWMGSGTVAEDITITNLIVREGGDRITAFGSDRQEKLKTTYKSPFQISIGAHKKFHRSILSINLTQFGQINPYRVISVEPNEFFRPTFPELEGQGSQDYLNVETAMKPVTNVAIGYEGFIGQSFKLLGSFRTDFSYFDSSPVRGEQIVTEITQWDIFHVSAGTVWEKERSSLTLGLVYSFGSTDDYIQENSFSNSNPNPPLEGALAITRAGYSNFGLLIGYSFRFQKFN</sequence>
<gene>
    <name evidence="1" type="ORF">QVH07_11555</name>
</gene>
<organism evidence="1 2">
    <name type="scientific">Algoriphagus sediminis</name>
    <dbReference type="NCBI Taxonomy" id="3057113"/>
    <lineage>
        <taxon>Bacteria</taxon>
        <taxon>Pseudomonadati</taxon>
        <taxon>Bacteroidota</taxon>
        <taxon>Cytophagia</taxon>
        <taxon>Cytophagales</taxon>
        <taxon>Cyclobacteriaceae</taxon>
        <taxon>Algoriphagus</taxon>
    </lineage>
</organism>
<comment type="caution">
    <text evidence="1">The sequence shown here is derived from an EMBL/GenBank/DDBJ whole genome shotgun (WGS) entry which is preliminary data.</text>
</comment>
<dbReference type="RefSeq" id="WP_290000525.1">
    <property type="nucleotide sequence ID" value="NZ_JAUEPH010000004.1"/>
</dbReference>
<proteinExistence type="predicted"/>
<accession>A0ABT7YE95</accession>
<reference evidence="1" key="1">
    <citation type="submission" date="2023-06" db="EMBL/GenBank/DDBJ databases">
        <title>Robiginitalea aurantiacus sp. nov. and Algoriphagus sediminis sp. nov., isolated from coastal sediment.</title>
        <authorList>
            <person name="Zhou Z.Y."/>
            <person name="An J."/>
            <person name="Jia Y.W."/>
            <person name="Du Z.J."/>
        </authorList>
    </citation>
    <scope>NUCLEOTIDE SEQUENCE</scope>
    <source>
        <strain evidence="1">C2-7</strain>
    </source>
</reference>
<dbReference type="EMBL" id="JAUEPH010000004">
    <property type="protein sequence ID" value="MDN3204791.1"/>
    <property type="molecule type" value="Genomic_DNA"/>
</dbReference>
<dbReference type="Proteomes" id="UP001171916">
    <property type="component" value="Unassembled WGS sequence"/>
</dbReference>
<name>A0ABT7YE95_9BACT</name>
<evidence type="ECO:0000313" key="1">
    <source>
        <dbReference type="EMBL" id="MDN3204791.1"/>
    </source>
</evidence>
<protein>
    <recommendedName>
        <fullName evidence="3">Long-chain fatty acid transport protein</fullName>
    </recommendedName>
</protein>
<keyword evidence="2" id="KW-1185">Reference proteome</keyword>
<dbReference type="Gene3D" id="2.40.160.60">
    <property type="entry name" value="Outer membrane protein transport protein (OMPP1/FadL/TodX)"/>
    <property type="match status" value="1"/>
</dbReference>